<dbReference type="PANTHER" id="PTHR11328">
    <property type="entry name" value="MAJOR FACILITATOR SUPERFAMILY DOMAIN-CONTAINING PROTEIN"/>
    <property type="match status" value="1"/>
</dbReference>
<dbReference type="PANTHER" id="PTHR11328:SF24">
    <property type="entry name" value="MAJOR FACILITATOR SUPERFAMILY (MFS) PROFILE DOMAIN-CONTAINING PROTEIN"/>
    <property type="match status" value="1"/>
</dbReference>
<gene>
    <name evidence="2" type="ORF">DWV29_19195</name>
</gene>
<keyword evidence="1" id="KW-0472">Membrane</keyword>
<dbReference type="CDD" id="cd17332">
    <property type="entry name" value="MFS_MelB_like"/>
    <property type="match status" value="1"/>
</dbReference>
<dbReference type="NCBIfam" id="TIGR00792">
    <property type="entry name" value="gph"/>
    <property type="match status" value="1"/>
</dbReference>
<dbReference type="EMBL" id="QSBM01000016">
    <property type="protein sequence ID" value="RGX26244.1"/>
    <property type="molecule type" value="Genomic_DNA"/>
</dbReference>
<comment type="caution">
    <text evidence="2">The sequence shown here is derived from an EMBL/GenBank/DDBJ whole genome shotgun (WGS) entry which is preliminary data.</text>
</comment>
<feature type="transmembrane region" description="Helical" evidence="1">
    <location>
        <begin position="157"/>
        <end position="175"/>
    </location>
</feature>
<feature type="transmembrane region" description="Helical" evidence="1">
    <location>
        <begin position="93"/>
        <end position="112"/>
    </location>
</feature>
<dbReference type="Proteomes" id="UP000283880">
    <property type="component" value="Unassembled WGS sequence"/>
</dbReference>
<organism evidence="2 3">
    <name type="scientific">Enterocloster asparagiformis</name>
    <dbReference type="NCBI Taxonomy" id="333367"/>
    <lineage>
        <taxon>Bacteria</taxon>
        <taxon>Bacillati</taxon>
        <taxon>Bacillota</taxon>
        <taxon>Clostridia</taxon>
        <taxon>Lachnospirales</taxon>
        <taxon>Lachnospiraceae</taxon>
        <taxon>Enterocloster</taxon>
    </lineage>
</organism>
<dbReference type="InterPro" id="IPR039672">
    <property type="entry name" value="MFS_2"/>
</dbReference>
<evidence type="ECO:0000313" key="2">
    <source>
        <dbReference type="EMBL" id="RGX26244.1"/>
    </source>
</evidence>
<feature type="transmembrane region" description="Helical" evidence="1">
    <location>
        <begin position="284"/>
        <end position="305"/>
    </location>
</feature>
<feature type="transmembrane region" description="Helical" evidence="1">
    <location>
        <begin position="247"/>
        <end position="272"/>
    </location>
</feature>
<dbReference type="Pfam" id="PF13347">
    <property type="entry name" value="MFS_2"/>
    <property type="match status" value="1"/>
</dbReference>
<name>A0A413FB78_9FIRM</name>
<dbReference type="GO" id="GO:0008643">
    <property type="term" value="P:carbohydrate transport"/>
    <property type="evidence" value="ECO:0007669"/>
    <property type="project" value="InterPro"/>
</dbReference>
<keyword evidence="1" id="KW-0812">Transmembrane</keyword>
<sequence length="470" mass="51779">MNMGNFGIQNVPKSKTIGLMEYFSYGIGDFSFCFIYGAIGSYIVFFYTDVACISAATVGTILLLSKIFDGISDMLMGYVIENVHSPLGKARPWLLWMAIPYCAGSALLFTVPDLGETGRVIYAFISYNLMATTIFTSMNVPYGVLSSVMTNSQNERSILSICRASFGALGVFLISSYAPDLVEFFGGGAQGWQRTFLMIGLVSIGLFWFTFYGCKERVGSGVMEQRTGKKSSITLKQGFQILCANKYWFIMLMVNIFYTAMTSLYGMNLYFAKYVIQSEGRNRSMMMCSTFAAIIVPLLIIPVVKRIGKRNVALYGGVGMGLLGQVILMLTAETSLTAMYLGLILRGMGVACVSATKFGMIADSIEYGEYRTGTRAEGFVYSAASLGVRVGSALASAFIGWVLGAYGYDGSLAVQSESAMRGIRIMFYYAPMVVFLALLGLLAFYKLDREYDGIMNILNERHRRQEMERA</sequence>
<accession>A0A413FB78</accession>
<protein>
    <submittedName>
        <fullName evidence="2">MFS transporter</fullName>
    </submittedName>
</protein>
<dbReference type="Gene3D" id="1.20.1250.20">
    <property type="entry name" value="MFS general substrate transporter like domains"/>
    <property type="match status" value="2"/>
</dbReference>
<dbReference type="SUPFAM" id="SSF103473">
    <property type="entry name" value="MFS general substrate transporter"/>
    <property type="match status" value="1"/>
</dbReference>
<feature type="transmembrane region" description="Helical" evidence="1">
    <location>
        <begin position="379"/>
        <end position="406"/>
    </location>
</feature>
<dbReference type="RefSeq" id="WP_007716709.1">
    <property type="nucleotide sequence ID" value="NZ_BAABXR010000002.1"/>
</dbReference>
<feature type="transmembrane region" description="Helical" evidence="1">
    <location>
        <begin position="124"/>
        <end position="145"/>
    </location>
</feature>
<dbReference type="InterPro" id="IPR001927">
    <property type="entry name" value="Na/Gal_symport"/>
</dbReference>
<feature type="transmembrane region" description="Helical" evidence="1">
    <location>
        <begin position="195"/>
        <end position="214"/>
    </location>
</feature>
<feature type="transmembrane region" description="Helical" evidence="1">
    <location>
        <begin position="22"/>
        <end position="39"/>
    </location>
</feature>
<dbReference type="AlphaFoldDB" id="A0A413FB78"/>
<feature type="transmembrane region" description="Helical" evidence="1">
    <location>
        <begin position="45"/>
        <end position="64"/>
    </location>
</feature>
<dbReference type="GO" id="GO:0006814">
    <property type="term" value="P:sodium ion transport"/>
    <property type="evidence" value="ECO:0007669"/>
    <property type="project" value="InterPro"/>
</dbReference>
<feature type="transmembrane region" description="Helical" evidence="1">
    <location>
        <begin position="338"/>
        <end position="358"/>
    </location>
</feature>
<evidence type="ECO:0000256" key="1">
    <source>
        <dbReference type="SAM" id="Phobius"/>
    </source>
</evidence>
<keyword evidence="1" id="KW-1133">Transmembrane helix</keyword>
<feature type="transmembrane region" description="Helical" evidence="1">
    <location>
        <begin position="312"/>
        <end position="332"/>
    </location>
</feature>
<dbReference type="GO" id="GO:0015293">
    <property type="term" value="F:symporter activity"/>
    <property type="evidence" value="ECO:0007669"/>
    <property type="project" value="InterPro"/>
</dbReference>
<dbReference type="InterPro" id="IPR036259">
    <property type="entry name" value="MFS_trans_sf"/>
</dbReference>
<proteinExistence type="predicted"/>
<feature type="transmembrane region" description="Helical" evidence="1">
    <location>
        <begin position="426"/>
        <end position="445"/>
    </location>
</feature>
<evidence type="ECO:0000313" key="3">
    <source>
        <dbReference type="Proteomes" id="UP000283880"/>
    </source>
</evidence>
<reference evidence="2 3" key="1">
    <citation type="submission" date="2018-08" db="EMBL/GenBank/DDBJ databases">
        <title>A genome reference for cultivated species of the human gut microbiota.</title>
        <authorList>
            <person name="Zou Y."/>
            <person name="Xue W."/>
            <person name="Luo G."/>
        </authorList>
    </citation>
    <scope>NUCLEOTIDE SEQUENCE [LARGE SCALE GENOMIC DNA]</scope>
    <source>
        <strain evidence="2 3">AF04-15</strain>
    </source>
</reference>
<dbReference type="GO" id="GO:0005886">
    <property type="term" value="C:plasma membrane"/>
    <property type="evidence" value="ECO:0007669"/>
    <property type="project" value="TreeGrafter"/>
</dbReference>
<dbReference type="OrthoDB" id="9764596at2"/>